<evidence type="ECO:0000313" key="1">
    <source>
        <dbReference type="EnsemblPlants" id="AVESA.00010b.r2.7CG0696090.1.CDS"/>
    </source>
</evidence>
<dbReference type="Proteomes" id="UP001732700">
    <property type="component" value="Chromosome 7C"/>
</dbReference>
<keyword evidence="2" id="KW-1185">Reference proteome</keyword>
<proteinExistence type="predicted"/>
<dbReference type="EnsemblPlants" id="AVESA.00010b.r2.7CG0696090.1">
    <property type="protein sequence ID" value="AVESA.00010b.r2.7CG0696090.1.CDS"/>
    <property type="gene ID" value="AVESA.00010b.r2.7CG0696090"/>
</dbReference>
<name>A0ACD5ZZ42_AVESA</name>
<evidence type="ECO:0000313" key="2">
    <source>
        <dbReference type="Proteomes" id="UP001732700"/>
    </source>
</evidence>
<sequence>MISTTGEPVWTGSRPPPWFMGLIAVGLHAVVVSAATFINWLYRSFLRPGKDLAQRYGAWAVVTGATDGIGRAMALELARQGLHLVLIGRNATKLSHVGKEVQKAAPSCKVMSVVFDLGGDTHDMSRGVATVAAAVEGLDVGILVNNAGATYPGATYFHEVDTQVWEAVVRVNVEAATRITRAVVPAMVRRRRGAVINVGSGSSVVLPAFPLYAVYAASKEYIDKFSRSLSTEYKQYEVDL</sequence>
<organism evidence="1 2">
    <name type="scientific">Avena sativa</name>
    <name type="common">Oat</name>
    <dbReference type="NCBI Taxonomy" id="4498"/>
    <lineage>
        <taxon>Eukaryota</taxon>
        <taxon>Viridiplantae</taxon>
        <taxon>Streptophyta</taxon>
        <taxon>Embryophyta</taxon>
        <taxon>Tracheophyta</taxon>
        <taxon>Spermatophyta</taxon>
        <taxon>Magnoliopsida</taxon>
        <taxon>Liliopsida</taxon>
        <taxon>Poales</taxon>
        <taxon>Poaceae</taxon>
        <taxon>BOP clade</taxon>
        <taxon>Pooideae</taxon>
        <taxon>Poodae</taxon>
        <taxon>Poeae</taxon>
        <taxon>Poeae Chloroplast Group 1 (Aveneae type)</taxon>
        <taxon>Aveninae</taxon>
        <taxon>Avena</taxon>
    </lineage>
</organism>
<reference evidence="1" key="1">
    <citation type="submission" date="2021-05" db="EMBL/GenBank/DDBJ databases">
        <authorList>
            <person name="Scholz U."/>
            <person name="Mascher M."/>
            <person name="Fiebig A."/>
        </authorList>
    </citation>
    <scope>NUCLEOTIDE SEQUENCE [LARGE SCALE GENOMIC DNA]</scope>
</reference>
<protein>
    <submittedName>
        <fullName evidence="1">Uncharacterized protein</fullName>
    </submittedName>
</protein>
<reference evidence="1" key="2">
    <citation type="submission" date="2025-09" db="UniProtKB">
        <authorList>
            <consortium name="EnsemblPlants"/>
        </authorList>
    </citation>
    <scope>IDENTIFICATION</scope>
</reference>
<accession>A0ACD5ZZ42</accession>